<accession>A0A0R0B9Z5</accession>
<evidence type="ECO:0000256" key="4">
    <source>
        <dbReference type="ARBA" id="ARBA00023002"/>
    </source>
</evidence>
<dbReference type="SUPFAM" id="SSF48264">
    <property type="entry name" value="Cytochrome P450"/>
    <property type="match status" value="1"/>
</dbReference>
<evidence type="ECO:0000256" key="6">
    <source>
        <dbReference type="ARBA" id="ARBA00023033"/>
    </source>
</evidence>
<keyword evidence="8" id="KW-0812">Transmembrane</keyword>
<dbReference type="PANTHER" id="PTHR24291:SF50">
    <property type="entry name" value="BIFUNCTIONAL ALBAFLAVENONE MONOOXYGENASE_TERPENE SYNTHASE"/>
    <property type="match status" value="1"/>
</dbReference>
<feature type="binding site" description="axial binding residue" evidence="7">
    <location>
        <position position="352"/>
    </location>
    <ligand>
        <name>heme</name>
        <dbReference type="ChEBI" id="CHEBI:30413"/>
    </ligand>
    <ligandPart>
        <name>Fe</name>
        <dbReference type="ChEBI" id="CHEBI:18248"/>
    </ligandPart>
</feature>
<keyword evidence="5 7" id="KW-0408">Iron</keyword>
<dbReference type="Proteomes" id="UP000051757">
    <property type="component" value="Unassembled WGS sequence"/>
</dbReference>
<keyword evidence="10" id="KW-1185">Reference proteome</keyword>
<dbReference type="InterPro" id="IPR050196">
    <property type="entry name" value="Cytochrome_P450_Monoox"/>
</dbReference>
<comment type="cofactor">
    <cofactor evidence="7">
        <name>heme</name>
        <dbReference type="ChEBI" id="CHEBI:30413"/>
    </cofactor>
</comment>
<evidence type="ECO:0000313" key="10">
    <source>
        <dbReference type="Proteomes" id="UP000051757"/>
    </source>
</evidence>
<name>A0A0R0B9Z5_9GAMM</name>
<dbReference type="AlphaFoldDB" id="A0A0R0B9Z5"/>
<dbReference type="GO" id="GO:0020037">
    <property type="term" value="F:heme binding"/>
    <property type="evidence" value="ECO:0007669"/>
    <property type="project" value="InterPro"/>
</dbReference>
<evidence type="ECO:0000256" key="8">
    <source>
        <dbReference type="SAM" id="Phobius"/>
    </source>
</evidence>
<dbReference type="PANTHER" id="PTHR24291">
    <property type="entry name" value="CYTOCHROME P450 FAMILY 4"/>
    <property type="match status" value="1"/>
</dbReference>
<evidence type="ECO:0000256" key="1">
    <source>
        <dbReference type="ARBA" id="ARBA00010617"/>
    </source>
</evidence>
<comment type="similarity">
    <text evidence="1">Belongs to the cytochrome P450 family.</text>
</comment>
<evidence type="ECO:0000256" key="2">
    <source>
        <dbReference type="ARBA" id="ARBA00022617"/>
    </source>
</evidence>
<evidence type="ECO:0000256" key="5">
    <source>
        <dbReference type="ARBA" id="ARBA00023004"/>
    </source>
</evidence>
<evidence type="ECO:0000256" key="7">
    <source>
        <dbReference type="PIRSR" id="PIRSR602403-1"/>
    </source>
</evidence>
<keyword evidence="8" id="KW-0472">Membrane</keyword>
<keyword evidence="3 7" id="KW-0479">Metal-binding</keyword>
<dbReference type="GO" id="GO:0004497">
    <property type="term" value="F:monooxygenase activity"/>
    <property type="evidence" value="ECO:0007669"/>
    <property type="project" value="UniProtKB-KW"/>
</dbReference>
<protein>
    <submittedName>
        <fullName evidence="9">Cytochrome</fullName>
    </submittedName>
</protein>
<comment type="caution">
    <text evidence="9">The sequence shown here is derived from an EMBL/GenBank/DDBJ whole genome shotgun (WGS) entry which is preliminary data.</text>
</comment>
<feature type="transmembrane region" description="Helical" evidence="8">
    <location>
        <begin position="208"/>
        <end position="234"/>
    </location>
</feature>
<dbReference type="Gene3D" id="1.10.630.10">
    <property type="entry name" value="Cytochrome P450"/>
    <property type="match status" value="1"/>
</dbReference>
<dbReference type="GO" id="GO:0005506">
    <property type="term" value="F:iron ion binding"/>
    <property type="evidence" value="ECO:0007669"/>
    <property type="project" value="InterPro"/>
</dbReference>
<proteinExistence type="inferred from homology"/>
<dbReference type="Pfam" id="PF00067">
    <property type="entry name" value="p450"/>
    <property type="match status" value="1"/>
</dbReference>
<dbReference type="CDD" id="cd00302">
    <property type="entry name" value="cytochrome_P450"/>
    <property type="match status" value="1"/>
</dbReference>
<keyword evidence="8" id="KW-1133">Transmembrane helix</keyword>
<keyword evidence="2 7" id="KW-0349">Heme</keyword>
<evidence type="ECO:0000256" key="3">
    <source>
        <dbReference type="ARBA" id="ARBA00022723"/>
    </source>
</evidence>
<organism evidence="9 10">
    <name type="scientific">Stenotrophomonas beteli</name>
    <dbReference type="NCBI Taxonomy" id="3384461"/>
    <lineage>
        <taxon>Bacteria</taxon>
        <taxon>Pseudomonadati</taxon>
        <taxon>Pseudomonadota</taxon>
        <taxon>Gammaproteobacteria</taxon>
        <taxon>Lysobacterales</taxon>
        <taxon>Lysobacteraceae</taxon>
        <taxon>Stenotrophomonas</taxon>
        <taxon>Stenotrophomonas maltophilia group</taxon>
    </lineage>
</organism>
<dbReference type="OrthoDB" id="9764248at2"/>
<keyword evidence="4" id="KW-0560">Oxidoreductase</keyword>
<dbReference type="InterPro" id="IPR001128">
    <property type="entry name" value="Cyt_P450"/>
</dbReference>
<dbReference type="InterPro" id="IPR002403">
    <property type="entry name" value="Cyt_P450_E_grp-IV"/>
</dbReference>
<keyword evidence="6" id="KW-0503">Monooxygenase</keyword>
<dbReference type="EMBL" id="LLXV01000033">
    <property type="protein sequence ID" value="KRG50526.1"/>
    <property type="molecule type" value="Genomic_DNA"/>
</dbReference>
<sequence>MQGTSNEGSTVAAERLAARVEREGPVLKLDTGGVGVFCPELAGKIDKENSEHLFVIESLADLFRRHERVRWTEVRSLIATRSAELTGAGTLQVLQSRMRLALDALCDVEQDATPAIWKVMAHPLVPMVIDGLDARGVAAIERALHLRYRIQVEQVIHRRDLLRNFLINRAESRVIHAELKRRVRAGHSHLDYAQSLLSLHERIGLDKVTYLVTVQLIAISGVPGMMAACLLLALQMHPQWRQRIEDEFAALSDAEIHALPMARIPCTMRFLKEVMRLYSTPFNNRRVAACDLEVEGQVIAEGTVFELSSFIQHRSAKYWDDPLRFDPDRWLPERRKRTAGIYVPYGFPTRSCVGSAVGNAQLVLLCALLAREYRFTPGSGYRPEVRMEGFAIPAALHGTFSRRAPAA</sequence>
<gene>
    <name evidence="9" type="ORF">ARC23_00900</name>
</gene>
<reference evidence="9 10" key="1">
    <citation type="journal article" date="2016" name="Front. Microbiol.">
        <title>Genome Sequence of Type Strains of Genus Stenotrophomonas.</title>
        <authorList>
            <person name="Patil P.P."/>
            <person name="Midha S."/>
            <person name="Kumar S."/>
            <person name="Patil P.B."/>
        </authorList>
    </citation>
    <scope>NUCLEOTIDE SEQUENCE [LARGE SCALE GENOMIC DNA]</scope>
    <source>
        <strain evidence="9 10">LMG 978</strain>
    </source>
</reference>
<dbReference type="GO" id="GO:0016705">
    <property type="term" value="F:oxidoreductase activity, acting on paired donors, with incorporation or reduction of molecular oxygen"/>
    <property type="evidence" value="ECO:0007669"/>
    <property type="project" value="InterPro"/>
</dbReference>
<dbReference type="PRINTS" id="PR00465">
    <property type="entry name" value="EP450IV"/>
</dbReference>
<evidence type="ECO:0000313" key="9">
    <source>
        <dbReference type="EMBL" id="KRG50526.1"/>
    </source>
</evidence>
<dbReference type="InterPro" id="IPR036396">
    <property type="entry name" value="Cyt_P450_sf"/>
</dbReference>